<name>A0A6S6XUV9_9PROT</name>
<dbReference type="EMBL" id="LR778301">
    <property type="protein sequence ID" value="CAB1368595.1"/>
    <property type="molecule type" value="Genomic_DNA"/>
</dbReference>
<reference evidence="1 2" key="1">
    <citation type="submission" date="2020-03" db="EMBL/GenBank/DDBJ databases">
        <authorList>
            <consortium name="Genoscope - CEA"/>
            <person name="William W."/>
        </authorList>
    </citation>
    <scope>NUCLEOTIDE SEQUENCE [LARGE SCALE GENOMIC DNA]</scope>
    <source>
        <strain evidence="2">DSM 16959</strain>
    </source>
</reference>
<dbReference type="GO" id="GO:0050355">
    <property type="term" value="F:inorganic triphosphate phosphatase activity"/>
    <property type="evidence" value="ECO:0007669"/>
    <property type="project" value="InterPro"/>
</dbReference>
<dbReference type="Proteomes" id="UP000515733">
    <property type="component" value="Chromosome"/>
</dbReference>
<dbReference type="SUPFAM" id="SSF55154">
    <property type="entry name" value="CYTH-like phosphatases"/>
    <property type="match status" value="1"/>
</dbReference>
<dbReference type="RefSeq" id="WP_145769697.1">
    <property type="nucleotide sequence ID" value="NZ_LR778301.1"/>
</dbReference>
<dbReference type="InterPro" id="IPR033469">
    <property type="entry name" value="CYTH-like_dom_sf"/>
</dbReference>
<protein>
    <recommendedName>
        <fullName evidence="3">Inorganic triphosphatase</fullName>
    </recommendedName>
</protein>
<dbReference type="InterPro" id="IPR007899">
    <property type="entry name" value="CHAD_dom"/>
</dbReference>
<dbReference type="Pfam" id="PF05235">
    <property type="entry name" value="CHAD"/>
    <property type="match status" value="1"/>
</dbReference>
<dbReference type="AlphaFoldDB" id="A0A6S6XUV9"/>
<dbReference type="InterPro" id="IPR023577">
    <property type="entry name" value="CYTH_domain"/>
</dbReference>
<proteinExistence type="predicted"/>
<organism evidence="1 2">
    <name type="scientific">Denitratisoma oestradiolicum</name>
    <dbReference type="NCBI Taxonomy" id="311182"/>
    <lineage>
        <taxon>Bacteria</taxon>
        <taxon>Pseudomonadati</taxon>
        <taxon>Pseudomonadota</taxon>
        <taxon>Betaproteobacteria</taxon>
        <taxon>Nitrosomonadales</taxon>
        <taxon>Sterolibacteriaceae</taxon>
        <taxon>Denitratisoma</taxon>
    </lineage>
</organism>
<keyword evidence="2" id="KW-1185">Reference proteome</keyword>
<dbReference type="PANTHER" id="PTHR39569">
    <property type="entry name" value="INORGANIC TRIPHOSPHATASE"/>
    <property type="match status" value="1"/>
</dbReference>
<dbReference type="CDD" id="cd07756">
    <property type="entry name" value="CYTH-like_Pase_CHAD"/>
    <property type="match status" value="1"/>
</dbReference>
<evidence type="ECO:0008006" key="3">
    <source>
        <dbReference type="Google" id="ProtNLM"/>
    </source>
</evidence>
<gene>
    <name evidence="1" type="ORF">DENOEST_1430</name>
</gene>
<accession>A0A6S6XUV9</accession>
<dbReference type="InterPro" id="IPR038186">
    <property type="entry name" value="CHAD_dom_sf"/>
</dbReference>
<dbReference type="SMART" id="SM01118">
    <property type="entry name" value="CYTH"/>
    <property type="match status" value="1"/>
</dbReference>
<dbReference type="PANTHER" id="PTHR39569:SF1">
    <property type="entry name" value="INORGANIC TRIPHOSPHATASE"/>
    <property type="match status" value="1"/>
</dbReference>
<dbReference type="Gene3D" id="1.40.20.10">
    <property type="entry name" value="CHAD domain"/>
    <property type="match status" value="1"/>
</dbReference>
<dbReference type="Gene3D" id="2.40.320.10">
    <property type="entry name" value="Hypothetical Protein Pfu-838710-001"/>
    <property type="match status" value="1"/>
</dbReference>
<dbReference type="SMART" id="SM00880">
    <property type="entry name" value="CHAD"/>
    <property type="match status" value="1"/>
</dbReference>
<dbReference type="PROSITE" id="PS51707">
    <property type="entry name" value="CYTH"/>
    <property type="match status" value="1"/>
</dbReference>
<sequence>MAEEIELKLALPESEQQRFLKHPLLGQAVSRQAGPLLNLYYDTPDLALHRKGIALRLRRKGRLWLQTVKCAGASEAGLSARPEWETPYGGHFDFSSVTDPKVRKWLERPAIKDRIAPLFETNFRRITWRFEPAPGNVVLVMQDRGWIAAAGRREAISEVELELAEGPVAPLFAIARQLAERIALTPALLSKAERGYRIFSAIPDAPIKAGISLLQAEMPPLAAFRRIALDCLEHLQANHAGALKHEDPEYIHQMRVATRRLRAALRLFAPQLPAALARDLLPPLRELMALLGQARDLDVLRMEIVQPVVAALPDEPRLAALAGLITEHQYEARRHALAALGDRKYGRLMLLATTLLHGLPENPAEPSVTTLAQFAARRLRRQRRKVLALAAAASPDQPASFHAVRIAIKRLRYSLEFFAPLMPARTTRRLLLPLAALQDQLGQLNDLASAGDLLCRCASNDARLREAVTLIGGWHGQRHGDLLARIPPALARLGKFRLPTLDGND</sequence>
<evidence type="ECO:0000313" key="2">
    <source>
        <dbReference type="Proteomes" id="UP000515733"/>
    </source>
</evidence>
<dbReference type="InterPro" id="IPR039013">
    <property type="entry name" value="YgiF"/>
</dbReference>
<evidence type="ECO:0000313" key="1">
    <source>
        <dbReference type="EMBL" id="CAB1368595.1"/>
    </source>
</evidence>
<dbReference type="GO" id="GO:0046872">
    <property type="term" value="F:metal ion binding"/>
    <property type="evidence" value="ECO:0007669"/>
    <property type="project" value="TreeGrafter"/>
</dbReference>
<dbReference type="PROSITE" id="PS51708">
    <property type="entry name" value="CHAD"/>
    <property type="match status" value="1"/>
</dbReference>
<dbReference type="OrthoDB" id="3034217at2"/>
<dbReference type="KEGG" id="doe:DENOEST_1430"/>
<dbReference type="Pfam" id="PF01928">
    <property type="entry name" value="CYTH"/>
    <property type="match status" value="1"/>
</dbReference>